<dbReference type="AlphaFoldDB" id="A0A439DX16"/>
<evidence type="ECO:0000313" key="6">
    <source>
        <dbReference type="Proteomes" id="UP000287177"/>
    </source>
</evidence>
<dbReference type="EMBL" id="ATDN01000008">
    <property type="protein sequence ID" value="RWA21762.1"/>
    <property type="molecule type" value="Genomic_DNA"/>
</dbReference>
<dbReference type="GO" id="GO:0043720">
    <property type="term" value="F:3-keto-5-aminohexanoate cleavage activity"/>
    <property type="evidence" value="ECO:0007669"/>
    <property type="project" value="InterPro"/>
</dbReference>
<reference evidence="5 6" key="1">
    <citation type="submission" date="2013-06" db="EMBL/GenBank/DDBJ databases">
        <title>The draft sequence of the Mycobacterium elephantis genome.</title>
        <authorList>
            <person name="Pettersson F.B."/>
            <person name="Das S."/>
            <person name="Dasgupta S."/>
            <person name="Bhattacharya A."/>
            <person name="Kirsebom L.A."/>
        </authorList>
    </citation>
    <scope>NUCLEOTIDE SEQUENCE [LARGE SCALE GENOMIC DNA]</scope>
    <source>
        <strain evidence="5 6">DSM 44368</strain>
    </source>
</reference>
<dbReference type="SUPFAM" id="SSF54862">
    <property type="entry name" value="4Fe-4S ferredoxins"/>
    <property type="match status" value="1"/>
</dbReference>
<dbReference type="InterPro" id="IPR013785">
    <property type="entry name" value="Aldolase_TIM"/>
</dbReference>
<dbReference type="Pfam" id="PF05853">
    <property type="entry name" value="BKACE"/>
    <property type="match status" value="1"/>
</dbReference>
<dbReference type="Gene3D" id="3.30.70.20">
    <property type="match status" value="1"/>
</dbReference>
<evidence type="ECO:0000256" key="4">
    <source>
        <dbReference type="ARBA" id="ARBA00022833"/>
    </source>
</evidence>
<comment type="cofactor">
    <cofactor evidence="1">
        <name>Zn(2+)</name>
        <dbReference type="ChEBI" id="CHEBI:29105"/>
    </cofactor>
</comment>
<evidence type="ECO:0000256" key="2">
    <source>
        <dbReference type="ARBA" id="ARBA00022679"/>
    </source>
</evidence>
<evidence type="ECO:0000313" key="5">
    <source>
        <dbReference type="EMBL" id="RWA21762.1"/>
    </source>
</evidence>
<keyword evidence="2" id="KW-0808">Transferase</keyword>
<dbReference type="GO" id="GO:0046872">
    <property type="term" value="F:metal ion binding"/>
    <property type="evidence" value="ECO:0007669"/>
    <property type="project" value="UniProtKB-KW"/>
</dbReference>
<evidence type="ECO:0000256" key="1">
    <source>
        <dbReference type="ARBA" id="ARBA00001947"/>
    </source>
</evidence>
<dbReference type="Pfam" id="PF13370">
    <property type="entry name" value="Fer4_13"/>
    <property type="match status" value="1"/>
</dbReference>
<dbReference type="InterPro" id="IPR008567">
    <property type="entry name" value="BKACE"/>
</dbReference>
<sequence>MPAGEVLGAPAKKGRDAVSFRDDGKVYLEVSVNGEASKDENPNVPYGADETARDVVECIRHGATVVHYHARYDDGRQAWADDEVSRAVLSTVARDVDPLAYPGYTGNLEHIWALAERPPSGAALLLAPFAPAQHVENVAWCEDESRFEVSERSNGSHPTYPPELDRFKALGLVPSIAVYNAVDLRWVTLAARIGILREPLNIKLFFSDRWVSHNEPDPDVLDFLVSRIPKWIDREIVVVPYAMSSAERCQELWEHALDRGLGIRVGIGDCPSLLRRTGNAQLVDRAVNLITKRGLSPATQDDMRARFAAPAVDDSEMVKVVVNRNRCMGWGVCYSHAPEIYQADAEGYCVVVKPYVGEDLYQKAIDGAAACPERAIRVELPDDAPVPAHARSVASGRNPI</sequence>
<dbReference type="Gene3D" id="3.20.20.70">
    <property type="entry name" value="Aldolase class I"/>
    <property type="match status" value="1"/>
</dbReference>
<keyword evidence="6" id="KW-1185">Reference proteome</keyword>
<dbReference type="PANTHER" id="PTHR37418:SF2">
    <property type="entry name" value="3-KETO-5-AMINOHEXANOATE CLEAVAGE ENZYME"/>
    <property type="match status" value="1"/>
</dbReference>
<accession>A0A439DX16</accession>
<evidence type="ECO:0000256" key="3">
    <source>
        <dbReference type="ARBA" id="ARBA00022723"/>
    </source>
</evidence>
<comment type="caution">
    <text evidence="5">The sequence shown here is derived from an EMBL/GenBank/DDBJ whole genome shotgun (WGS) entry which is preliminary data.</text>
</comment>
<organism evidence="5 6">
    <name type="scientific">Mycolicibacterium elephantis DSM 44368</name>
    <dbReference type="NCBI Taxonomy" id="1335622"/>
    <lineage>
        <taxon>Bacteria</taxon>
        <taxon>Bacillati</taxon>
        <taxon>Actinomycetota</taxon>
        <taxon>Actinomycetes</taxon>
        <taxon>Mycobacteriales</taxon>
        <taxon>Mycobacteriaceae</taxon>
        <taxon>Mycolicibacterium</taxon>
    </lineage>
</organism>
<keyword evidence="3" id="KW-0479">Metal-binding</keyword>
<protein>
    <recommendedName>
        <fullName evidence="7">3-keto-5-aminohexanoate cleavage protein</fullName>
    </recommendedName>
</protein>
<dbReference type="Proteomes" id="UP000287177">
    <property type="component" value="Unassembled WGS sequence"/>
</dbReference>
<evidence type="ECO:0008006" key="7">
    <source>
        <dbReference type="Google" id="ProtNLM"/>
    </source>
</evidence>
<dbReference type="PANTHER" id="PTHR37418">
    <property type="entry name" value="3-KETO-5-AMINOHEXANOATE CLEAVAGE ENZYME-RELATED"/>
    <property type="match status" value="1"/>
</dbReference>
<keyword evidence="4" id="KW-0862">Zinc</keyword>
<proteinExistence type="predicted"/>
<name>A0A439DX16_9MYCO</name>
<gene>
    <name evidence="5" type="ORF">MELE44368_15440</name>
</gene>